<feature type="compositionally biased region" description="Low complexity" evidence="1">
    <location>
        <begin position="184"/>
        <end position="195"/>
    </location>
</feature>
<gene>
    <name evidence="3" type="ORF">NA57DRAFT_71036</name>
</gene>
<accession>A0A9P4MBN1</accession>
<dbReference type="Gene3D" id="3.40.50.410">
    <property type="entry name" value="von Willebrand factor, type A domain"/>
    <property type="match status" value="1"/>
</dbReference>
<feature type="compositionally biased region" description="Gly residues" evidence="1">
    <location>
        <begin position="483"/>
        <end position="500"/>
    </location>
</feature>
<feature type="compositionally biased region" description="Low complexity" evidence="1">
    <location>
        <begin position="105"/>
        <end position="141"/>
    </location>
</feature>
<proteinExistence type="predicted"/>
<reference evidence="3" key="1">
    <citation type="journal article" date="2020" name="Stud. Mycol.">
        <title>101 Dothideomycetes genomes: a test case for predicting lifestyles and emergence of pathogens.</title>
        <authorList>
            <person name="Haridas S."/>
            <person name="Albert R."/>
            <person name="Binder M."/>
            <person name="Bloem J."/>
            <person name="Labutti K."/>
            <person name="Salamov A."/>
            <person name="Andreopoulos B."/>
            <person name="Baker S."/>
            <person name="Barry K."/>
            <person name="Bills G."/>
            <person name="Bluhm B."/>
            <person name="Cannon C."/>
            <person name="Castanera R."/>
            <person name="Culley D."/>
            <person name="Daum C."/>
            <person name="Ezra D."/>
            <person name="Gonzalez J."/>
            <person name="Henrissat B."/>
            <person name="Kuo A."/>
            <person name="Liang C."/>
            <person name="Lipzen A."/>
            <person name="Lutzoni F."/>
            <person name="Magnuson J."/>
            <person name="Mondo S."/>
            <person name="Nolan M."/>
            <person name="Ohm R."/>
            <person name="Pangilinan J."/>
            <person name="Park H.-J."/>
            <person name="Ramirez L."/>
            <person name="Alfaro M."/>
            <person name="Sun H."/>
            <person name="Tritt A."/>
            <person name="Yoshinaga Y."/>
            <person name="Zwiers L.-H."/>
            <person name="Turgeon B."/>
            <person name="Goodwin S."/>
            <person name="Spatafora J."/>
            <person name="Crous P."/>
            <person name="Grigoriev I."/>
        </authorList>
    </citation>
    <scope>NUCLEOTIDE SEQUENCE</scope>
    <source>
        <strain evidence="3">CBS 133067</strain>
    </source>
</reference>
<feature type="compositionally biased region" description="Low complexity" evidence="1">
    <location>
        <begin position="501"/>
        <end position="542"/>
    </location>
</feature>
<dbReference type="SUPFAM" id="SSF53300">
    <property type="entry name" value="vWA-like"/>
    <property type="match status" value="1"/>
</dbReference>
<dbReference type="PROSITE" id="PS50234">
    <property type="entry name" value="VWFA"/>
    <property type="match status" value="1"/>
</dbReference>
<dbReference type="InterPro" id="IPR002035">
    <property type="entry name" value="VWF_A"/>
</dbReference>
<evidence type="ECO:0000259" key="2">
    <source>
        <dbReference type="PROSITE" id="PS50234"/>
    </source>
</evidence>
<keyword evidence="4" id="KW-1185">Reference proteome</keyword>
<dbReference type="PANTHER" id="PTHR34706">
    <property type="entry name" value="SLR1338 PROTEIN"/>
    <property type="match status" value="1"/>
</dbReference>
<dbReference type="Proteomes" id="UP000799772">
    <property type="component" value="Unassembled WGS sequence"/>
</dbReference>
<dbReference type="AlphaFoldDB" id="A0A9P4MBN1"/>
<feature type="domain" description="VWFA" evidence="2">
    <location>
        <begin position="256"/>
        <end position="457"/>
    </location>
</feature>
<dbReference type="PANTHER" id="PTHR34706:SF2">
    <property type="entry name" value="RFEF"/>
    <property type="match status" value="1"/>
</dbReference>
<sequence length="572" mass="60616">MGLASKLAASQGGAPSAPYGGAAPQQYPPGPPQGQKPGAGGYPGQPAYQAYPAQALQPGHSQQQSQYPGQPSPQPYGQGYNQPSSSPQPYGQNYNRPAPPPPGSAYPNQQYAPQQQQQFGYQAPQSQYSPQPQGYGGQPSYQSPPPQFGYGQGGPPQGAQGYAPQGAPGQYPPQGQPTAGGYGSAPSGGPSQPPSAYKNLLLQFIQREGLGHIYPPNHPLLDQIASTAGPKIDQICQKWRMPKEVGNDVLQLGLYDIILYIDDSGSMQFEEGGERIQDLRVTLERVAYAATLFDEDGISVRFMNSQPPQQLIDNIRSEQQIAQLMQSVQFRGLTPMGTELRRKIVDPLVLSKARAGQLRKPVLVIMITDGQPGGEPKDAVNETVKYASREMSRTQFGPKGIAFQFAQVGKDKAAQAFLNKLDEDPEVGNLIDCVSDYETEQEEASRSAQPIDLTPELYLMKLLLGAVDSTYDSKDERRARHAGAGGGGGYSAPGGFGAPPGYGAAPQTGQPGYGAPPQSQGYGQPGYGAPPQSQGYGQQGYPPQGGAGRGFPPQQGSYAPQGQGYPGSGRGY</sequence>
<name>A0A9P4MBN1_9PEZI</name>
<protein>
    <recommendedName>
        <fullName evidence="2">VWFA domain-containing protein</fullName>
    </recommendedName>
</protein>
<evidence type="ECO:0000256" key="1">
    <source>
        <dbReference type="SAM" id="MobiDB-lite"/>
    </source>
</evidence>
<feature type="region of interest" description="Disordered" evidence="1">
    <location>
        <begin position="1"/>
        <end position="195"/>
    </location>
</feature>
<feature type="compositionally biased region" description="Low complexity" evidence="1">
    <location>
        <begin position="157"/>
        <end position="169"/>
    </location>
</feature>
<feature type="region of interest" description="Disordered" evidence="1">
    <location>
        <begin position="475"/>
        <end position="572"/>
    </location>
</feature>
<evidence type="ECO:0000313" key="3">
    <source>
        <dbReference type="EMBL" id="KAF2104831.1"/>
    </source>
</evidence>
<organism evidence="3 4">
    <name type="scientific">Rhizodiscina lignyota</name>
    <dbReference type="NCBI Taxonomy" id="1504668"/>
    <lineage>
        <taxon>Eukaryota</taxon>
        <taxon>Fungi</taxon>
        <taxon>Dikarya</taxon>
        <taxon>Ascomycota</taxon>
        <taxon>Pezizomycotina</taxon>
        <taxon>Dothideomycetes</taxon>
        <taxon>Pleosporomycetidae</taxon>
        <taxon>Aulographales</taxon>
        <taxon>Rhizodiscinaceae</taxon>
        <taxon>Rhizodiscina</taxon>
    </lineage>
</organism>
<dbReference type="InterPro" id="IPR036465">
    <property type="entry name" value="vWFA_dom_sf"/>
</dbReference>
<dbReference type="OrthoDB" id="2142040at2759"/>
<dbReference type="EMBL" id="ML978121">
    <property type="protein sequence ID" value="KAF2104831.1"/>
    <property type="molecule type" value="Genomic_DNA"/>
</dbReference>
<feature type="compositionally biased region" description="Low complexity" evidence="1">
    <location>
        <begin position="44"/>
        <end position="84"/>
    </location>
</feature>
<evidence type="ECO:0000313" key="4">
    <source>
        <dbReference type="Proteomes" id="UP000799772"/>
    </source>
</evidence>
<comment type="caution">
    <text evidence="3">The sequence shown here is derived from an EMBL/GenBank/DDBJ whole genome shotgun (WGS) entry which is preliminary data.</text>
</comment>
<feature type="compositionally biased region" description="Low complexity" evidence="1">
    <location>
        <begin position="8"/>
        <end position="25"/>
    </location>
</feature>